<comment type="similarity">
    <text evidence="1">Belongs to the HEATR1/UTP10 family.</text>
</comment>
<dbReference type="EMBL" id="BLKM01002776">
    <property type="protein sequence ID" value="GFG40913.1"/>
    <property type="molecule type" value="Genomic_DNA"/>
</dbReference>
<dbReference type="InterPro" id="IPR016024">
    <property type="entry name" value="ARM-type_fold"/>
</dbReference>
<dbReference type="InParanoid" id="A0A6L2Q7L0"/>
<dbReference type="PANTHER" id="PTHR13457:SF1">
    <property type="entry name" value="HEAT REPEAT-CONTAINING PROTEIN 1"/>
    <property type="match status" value="1"/>
</dbReference>
<accession>A0A6L2Q7L0</accession>
<evidence type="ECO:0000313" key="3">
    <source>
        <dbReference type="EMBL" id="GFG40913.1"/>
    </source>
</evidence>
<keyword evidence="1" id="KW-0698">rRNA processing</keyword>
<name>A0A6L2Q7L0_COPFO</name>
<comment type="subcellular location">
    <subcellularLocation>
        <location evidence="1">Nucleus</location>
        <location evidence="1">Nucleolus</location>
    </subcellularLocation>
</comment>
<comment type="caution">
    <text evidence="3">The sequence shown here is derived from an EMBL/GenBank/DDBJ whole genome shotgun (WGS) entry which is preliminary data.</text>
</comment>
<keyword evidence="1" id="KW-0690">Ribosome biogenesis</keyword>
<dbReference type="Proteomes" id="UP000502823">
    <property type="component" value="Unassembled WGS sequence"/>
</dbReference>
<dbReference type="InterPro" id="IPR022125">
    <property type="entry name" value="U3snoRNP10_N"/>
</dbReference>
<evidence type="ECO:0000313" key="4">
    <source>
        <dbReference type="Proteomes" id="UP000502823"/>
    </source>
</evidence>
<organism evidence="3 4">
    <name type="scientific">Coptotermes formosanus</name>
    <name type="common">Formosan subterranean termite</name>
    <dbReference type="NCBI Taxonomy" id="36987"/>
    <lineage>
        <taxon>Eukaryota</taxon>
        <taxon>Metazoa</taxon>
        <taxon>Ecdysozoa</taxon>
        <taxon>Arthropoda</taxon>
        <taxon>Hexapoda</taxon>
        <taxon>Insecta</taxon>
        <taxon>Pterygota</taxon>
        <taxon>Neoptera</taxon>
        <taxon>Polyneoptera</taxon>
        <taxon>Dictyoptera</taxon>
        <taxon>Blattodea</taxon>
        <taxon>Blattoidea</taxon>
        <taxon>Termitoidae</taxon>
        <taxon>Rhinotermitidae</taxon>
        <taxon>Coptotermes</taxon>
    </lineage>
</organism>
<dbReference type="GO" id="GO:0045943">
    <property type="term" value="P:positive regulation of transcription by RNA polymerase I"/>
    <property type="evidence" value="ECO:0007669"/>
    <property type="project" value="TreeGrafter"/>
</dbReference>
<feature type="domain" description="U3 small nucleolar RNA-associated protein 10 N-terminal" evidence="2">
    <location>
        <begin position="236"/>
        <end position="352"/>
    </location>
</feature>
<dbReference type="InterPro" id="IPR040191">
    <property type="entry name" value="UTP10"/>
</dbReference>
<sequence length="719" mass="80445">MSTSLAEQLKKLAVPQTSILIQGKARPSLLFDPREAAKFDRDTFYETGVSGLEELIKLNPRFEEFHRNLFDPTSRSLERSVEDKKTNKTLNKHIRRFLLLLSPYFLLKASHKALEWLVNRFHIESFNVDDIMSLILPYHDTRIFVRVLQMMDISDPANRWHWLYPLQGAGVPLSKTALLNRCATDASFLHFICKITSDTIKEYSNKEGSVSTLLAFHCTTIVGGLEHVTRVNELQMTYLLKSLFRGLTSPLEDFVAASYMIVAQLIRRTQLSPPIFYGIVNKVAECKHPKLHSECVLLLVLLYQSQHPEKVPSVSARTVAQLAHHSWFPAVLAQLQDTGIHIIPFFIPLLRSTLSAIQSQMDDRTDLCNFAGRLLEVVDENVAQLTIQSENEENVNIGIDDAEEVISWYAGFLGSLERRHANSYDAVIRKALGKEDDSSAVAKAVKTLLGVAGSAISLSGTDLFERIHHPNAAVRVEAVRYLVENYNCMQERDKELTCTAVTARLQDDNIKVVRMTLGLHTEVLVELLGAETALDELLSLAVHYVDKSSKGCSEVVRLVVQHLCTDLLCHNSALAQTRILLALLPFLMPLKESELGAMIAIVKQHSFVNNCKFLAALIKELYTKGSTDTCSVFLHCLSESRELLPDVDLLLQAAEKIYPANRKPIHMMLLLLMMASAVAKQPTPALSQQILDMAVSYFEKCQVEICGSSAASCTVCLCV</sequence>
<dbReference type="GO" id="GO:0030515">
    <property type="term" value="F:snoRNA binding"/>
    <property type="evidence" value="ECO:0007669"/>
    <property type="project" value="TreeGrafter"/>
</dbReference>
<reference evidence="4" key="1">
    <citation type="submission" date="2020-01" db="EMBL/GenBank/DDBJ databases">
        <title>Draft genome sequence of the Termite Coptotermes fromosanus.</title>
        <authorList>
            <person name="Itakura S."/>
            <person name="Yosikawa Y."/>
            <person name="Umezawa K."/>
        </authorList>
    </citation>
    <scope>NUCLEOTIDE SEQUENCE [LARGE SCALE GENOMIC DNA]</scope>
</reference>
<dbReference type="SUPFAM" id="SSF48371">
    <property type="entry name" value="ARM repeat"/>
    <property type="match status" value="1"/>
</dbReference>
<dbReference type="GO" id="GO:0034455">
    <property type="term" value="C:t-UTP complex"/>
    <property type="evidence" value="ECO:0007669"/>
    <property type="project" value="TreeGrafter"/>
</dbReference>
<evidence type="ECO:0000259" key="2">
    <source>
        <dbReference type="Pfam" id="PF12397"/>
    </source>
</evidence>
<gene>
    <name evidence="3" type="ORF">Cfor_11089</name>
</gene>
<keyword evidence="1" id="KW-0687">Ribonucleoprotein</keyword>
<dbReference type="GO" id="GO:0032040">
    <property type="term" value="C:small-subunit processome"/>
    <property type="evidence" value="ECO:0007669"/>
    <property type="project" value="TreeGrafter"/>
</dbReference>
<dbReference type="OrthoDB" id="31183at2759"/>
<dbReference type="Pfam" id="PF12397">
    <property type="entry name" value="U3snoRNP10"/>
    <property type="match status" value="1"/>
</dbReference>
<keyword evidence="4" id="KW-1185">Reference proteome</keyword>
<protein>
    <recommendedName>
        <fullName evidence="1">HEAT repeat-containing protein 1</fullName>
    </recommendedName>
</protein>
<keyword evidence="1" id="KW-0539">Nucleus</keyword>
<proteinExistence type="inferred from homology"/>
<dbReference type="PANTHER" id="PTHR13457">
    <property type="entry name" value="BAP28"/>
    <property type="match status" value="1"/>
</dbReference>
<comment type="function">
    <text evidence="1">Involved in nucleolar processing of pre-18S ribosomal RNA.</text>
</comment>
<dbReference type="GO" id="GO:0030686">
    <property type="term" value="C:90S preribosome"/>
    <property type="evidence" value="ECO:0007669"/>
    <property type="project" value="TreeGrafter"/>
</dbReference>
<dbReference type="AlphaFoldDB" id="A0A6L2Q7L0"/>
<evidence type="ECO:0000256" key="1">
    <source>
        <dbReference type="RuleBase" id="RU367065"/>
    </source>
</evidence>
<dbReference type="GO" id="GO:0000462">
    <property type="term" value="P:maturation of SSU-rRNA from tricistronic rRNA transcript (SSU-rRNA, 5.8S rRNA, LSU-rRNA)"/>
    <property type="evidence" value="ECO:0007669"/>
    <property type="project" value="TreeGrafter"/>
</dbReference>